<accession>A0ACB9KVV9</accession>
<gene>
    <name evidence="1" type="ORF">L6164_034678</name>
</gene>
<name>A0ACB9KVV9_BAUVA</name>
<organism evidence="1 2">
    <name type="scientific">Bauhinia variegata</name>
    <name type="common">Purple orchid tree</name>
    <name type="synonym">Phanera variegata</name>
    <dbReference type="NCBI Taxonomy" id="167791"/>
    <lineage>
        <taxon>Eukaryota</taxon>
        <taxon>Viridiplantae</taxon>
        <taxon>Streptophyta</taxon>
        <taxon>Embryophyta</taxon>
        <taxon>Tracheophyta</taxon>
        <taxon>Spermatophyta</taxon>
        <taxon>Magnoliopsida</taxon>
        <taxon>eudicotyledons</taxon>
        <taxon>Gunneridae</taxon>
        <taxon>Pentapetalae</taxon>
        <taxon>rosids</taxon>
        <taxon>fabids</taxon>
        <taxon>Fabales</taxon>
        <taxon>Fabaceae</taxon>
        <taxon>Cercidoideae</taxon>
        <taxon>Cercideae</taxon>
        <taxon>Bauhiniinae</taxon>
        <taxon>Bauhinia</taxon>
    </lineage>
</organism>
<evidence type="ECO:0000313" key="1">
    <source>
        <dbReference type="EMBL" id="KAI4301395.1"/>
    </source>
</evidence>
<proteinExistence type="predicted"/>
<sequence length="103" mass="11411">MENVLRKNLCAINNMTSSPRLLDDAMSVPGSPHAPENTVAADRLLIPAIVHKTQSLRQPIQALRCEEIVKHLHARCQPKPPRETTVDEGISWQNIPAITESIS</sequence>
<dbReference type="Proteomes" id="UP000828941">
    <property type="component" value="Chromosome 13"/>
</dbReference>
<protein>
    <submittedName>
        <fullName evidence="1">Uncharacterized protein</fullName>
    </submittedName>
</protein>
<dbReference type="EMBL" id="CM039438">
    <property type="protein sequence ID" value="KAI4301395.1"/>
    <property type="molecule type" value="Genomic_DNA"/>
</dbReference>
<reference evidence="1 2" key="1">
    <citation type="journal article" date="2022" name="DNA Res.">
        <title>Chromosomal-level genome assembly of the orchid tree Bauhinia variegata (Leguminosae; Cercidoideae) supports the allotetraploid origin hypothesis of Bauhinia.</title>
        <authorList>
            <person name="Zhong Y."/>
            <person name="Chen Y."/>
            <person name="Zheng D."/>
            <person name="Pang J."/>
            <person name="Liu Y."/>
            <person name="Luo S."/>
            <person name="Meng S."/>
            <person name="Qian L."/>
            <person name="Wei D."/>
            <person name="Dai S."/>
            <person name="Zhou R."/>
        </authorList>
    </citation>
    <scope>NUCLEOTIDE SEQUENCE [LARGE SCALE GENOMIC DNA]</scope>
    <source>
        <strain evidence="1">BV-YZ2020</strain>
    </source>
</reference>
<evidence type="ECO:0000313" key="2">
    <source>
        <dbReference type="Proteomes" id="UP000828941"/>
    </source>
</evidence>
<comment type="caution">
    <text evidence="1">The sequence shown here is derived from an EMBL/GenBank/DDBJ whole genome shotgun (WGS) entry which is preliminary data.</text>
</comment>
<keyword evidence="2" id="KW-1185">Reference proteome</keyword>